<reference evidence="11 12" key="1">
    <citation type="submission" date="2020-07" db="EMBL/GenBank/DDBJ databases">
        <title>Sequencing the genomes of 1000 actinobacteria strains.</title>
        <authorList>
            <person name="Klenk H.-P."/>
        </authorList>
    </citation>
    <scope>NUCLEOTIDE SEQUENCE [LARGE SCALE GENOMIC DNA]</scope>
    <source>
        <strain evidence="11 12">DSM 23141</strain>
    </source>
</reference>
<dbReference type="EMBL" id="JACBZY010000001">
    <property type="protein sequence ID" value="NYG97680.1"/>
    <property type="molecule type" value="Genomic_DNA"/>
</dbReference>
<keyword evidence="4 10" id="KW-0808">Transferase</keyword>
<dbReference type="GO" id="GO:0005737">
    <property type="term" value="C:cytoplasm"/>
    <property type="evidence" value="ECO:0007669"/>
    <property type="project" value="TreeGrafter"/>
</dbReference>
<name>A0A852Y8H1_9MICO</name>
<dbReference type="InterPro" id="IPR027417">
    <property type="entry name" value="P-loop_NTPase"/>
</dbReference>
<dbReference type="FunFam" id="3.40.50.300:FF:000522">
    <property type="entry name" value="Gluconokinase"/>
    <property type="match status" value="1"/>
</dbReference>
<keyword evidence="5 10" id="KW-0547">Nucleotide-binding</keyword>
<evidence type="ECO:0000256" key="4">
    <source>
        <dbReference type="ARBA" id="ARBA00022679"/>
    </source>
</evidence>
<keyword evidence="8" id="KW-0311">Gluconate utilization</keyword>
<keyword evidence="6 10" id="KW-0418">Kinase</keyword>
<keyword evidence="12" id="KW-1185">Reference proteome</keyword>
<dbReference type="SUPFAM" id="SSF52540">
    <property type="entry name" value="P-loop containing nucleoside triphosphate hydrolases"/>
    <property type="match status" value="1"/>
</dbReference>
<comment type="pathway">
    <text evidence="1">Carbohydrate acid metabolism.</text>
</comment>
<dbReference type="PANTHER" id="PTHR43442:SF3">
    <property type="entry name" value="GLUCONOKINASE-RELATED"/>
    <property type="match status" value="1"/>
</dbReference>
<gene>
    <name evidence="11" type="ORF">BJ979_000306</name>
</gene>
<keyword evidence="7 10" id="KW-0067">ATP-binding</keyword>
<evidence type="ECO:0000256" key="9">
    <source>
        <dbReference type="ARBA" id="ARBA00048090"/>
    </source>
</evidence>
<evidence type="ECO:0000313" key="12">
    <source>
        <dbReference type="Proteomes" id="UP000553888"/>
    </source>
</evidence>
<dbReference type="GO" id="GO:0019521">
    <property type="term" value="P:D-gluconate metabolic process"/>
    <property type="evidence" value="ECO:0007669"/>
    <property type="project" value="UniProtKB-KW"/>
</dbReference>
<sequence>MTNTAESANPVTPSIVVMGVQGSGKSTVGRLLAERIGVEFLDGDDLHPAANKAKMAGGESLTDEDRVPWLKAIGERLTSAREDGRTIVVACSALKRWYRELLRASDDGLAFLCLDGDAALVAERLSHRNHEFMPATLLASQFATLEPLAAWEAGVTVPVTLAPAEIVERAAAEFAAR</sequence>
<dbReference type="PANTHER" id="PTHR43442">
    <property type="entry name" value="GLUCONOKINASE-RELATED"/>
    <property type="match status" value="1"/>
</dbReference>
<dbReference type="AlphaFoldDB" id="A0A852Y8H1"/>
<comment type="catalytic activity">
    <reaction evidence="9 10">
        <text>D-gluconate + ATP = 6-phospho-D-gluconate + ADP + H(+)</text>
        <dbReference type="Rhea" id="RHEA:19433"/>
        <dbReference type="ChEBI" id="CHEBI:15378"/>
        <dbReference type="ChEBI" id="CHEBI:18391"/>
        <dbReference type="ChEBI" id="CHEBI:30616"/>
        <dbReference type="ChEBI" id="CHEBI:58759"/>
        <dbReference type="ChEBI" id="CHEBI:456216"/>
        <dbReference type="EC" id="2.7.1.12"/>
    </reaction>
</comment>
<dbReference type="NCBIfam" id="TIGR01313">
    <property type="entry name" value="therm_gnt_kin"/>
    <property type="match status" value="1"/>
</dbReference>
<dbReference type="CDD" id="cd02021">
    <property type="entry name" value="GntK"/>
    <property type="match status" value="1"/>
</dbReference>
<protein>
    <recommendedName>
        <fullName evidence="3 10">Gluconokinase</fullName>
        <ecNumber evidence="3 10">2.7.1.12</ecNumber>
    </recommendedName>
</protein>
<evidence type="ECO:0000313" key="11">
    <source>
        <dbReference type="EMBL" id="NYG97680.1"/>
    </source>
</evidence>
<dbReference type="InterPro" id="IPR006001">
    <property type="entry name" value="Therm_gnt_kin"/>
</dbReference>
<evidence type="ECO:0000256" key="10">
    <source>
        <dbReference type="RuleBase" id="RU363066"/>
    </source>
</evidence>
<evidence type="ECO:0000256" key="3">
    <source>
        <dbReference type="ARBA" id="ARBA00012054"/>
    </source>
</evidence>
<comment type="similarity">
    <text evidence="2 10">Belongs to the gluconokinase GntK/GntV family.</text>
</comment>
<accession>A0A852Y8H1</accession>
<evidence type="ECO:0000256" key="6">
    <source>
        <dbReference type="ARBA" id="ARBA00022777"/>
    </source>
</evidence>
<organism evidence="11 12">
    <name type="scientific">Schumannella luteola</name>
    <dbReference type="NCBI Taxonomy" id="472059"/>
    <lineage>
        <taxon>Bacteria</taxon>
        <taxon>Bacillati</taxon>
        <taxon>Actinomycetota</taxon>
        <taxon>Actinomycetes</taxon>
        <taxon>Micrococcales</taxon>
        <taxon>Microbacteriaceae</taxon>
        <taxon>Schumannella</taxon>
    </lineage>
</organism>
<dbReference type="Proteomes" id="UP000553888">
    <property type="component" value="Unassembled WGS sequence"/>
</dbReference>
<evidence type="ECO:0000256" key="8">
    <source>
        <dbReference type="ARBA" id="ARBA00023064"/>
    </source>
</evidence>
<dbReference type="Pfam" id="PF13671">
    <property type="entry name" value="AAA_33"/>
    <property type="match status" value="1"/>
</dbReference>
<dbReference type="GO" id="GO:0046316">
    <property type="term" value="F:gluconokinase activity"/>
    <property type="evidence" value="ECO:0007669"/>
    <property type="project" value="UniProtKB-EC"/>
</dbReference>
<dbReference type="EC" id="2.7.1.12" evidence="3 10"/>
<evidence type="ECO:0000256" key="7">
    <source>
        <dbReference type="ARBA" id="ARBA00022840"/>
    </source>
</evidence>
<dbReference type="RefSeq" id="WP_343046549.1">
    <property type="nucleotide sequence ID" value="NZ_JACBZY010000001.1"/>
</dbReference>
<evidence type="ECO:0000256" key="2">
    <source>
        <dbReference type="ARBA" id="ARBA00008420"/>
    </source>
</evidence>
<comment type="caution">
    <text evidence="11">The sequence shown here is derived from an EMBL/GenBank/DDBJ whole genome shotgun (WGS) entry which is preliminary data.</text>
</comment>
<dbReference type="Gene3D" id="3.40.50.300">
    <property type="entry name" value="P-loop containing nucleotide triphosphate hydrolases"/>
    <property type="match status" value="1"/>
</dbReference>
<evidence type="ECO:0000256" key="1">
    <source>
        <dbReference type="ARBA" id="ARBA00004761"/>
    </source>
</evidence>
<dbReference type="GO" id="GO:0005524">
    <property type="term" value="F:ATP binding"/>
    <property type="evidence" value="ECO:0007669"/>
    <property type="project" value="UniProtKB-KW"/>
</dbReference>
<proteinExistence type="inferred from homology"/>
<evidence type="ECO:0000256" key="5">
    <source>
        <dbReference type="ARBA" id="ARBA00022741"/>
    </source>
</evidence>